<evidence type="ECO:0000313" key="3">
    <source>
        <dbReference type="Proteomes" id="UP000197290"/>
    </source>
</evidence>
<evidence type="ECO:0000256" key="1">
    <source>
        <dbReference type="SAM" id="MobiDB-lite"/>
    </source>
</evidence>
<reference evidence="2 3" key="1">
    <citation type="submission" date="2017-03" db="EMBL/GenBank/DDBJ databases">
        <title>Genome sequence of Sphingomonas dokdonensis DSM 21029.</title>
        <authorList>
            <person name="Poehlein A."/>
            <person name="Wuebbeler J.H."/>
            <person name="Steinbuechel A."/>
            <person name="Daniel R."/>
        </authorList>
    </citation>
    <scope>NUCLEOTIDE SEQUENCE [LARGE SCALE GENOMIC DNA]</scope>
    <source>
        <strain evidence="2 3">DSM 21029</strain>
    </source>
</reference>
<sequence>MKPAVAAAAIGGAALLAVGVWQGARLIGDDARETAPATSQQVPDAAEEKAPSDVVTVEGDAGPVDAGSTPMAQRSAEIGVLNKRNGVSRNLTMKPGQALRVGDTIVRLRACERTAPWEQEQLTGAFLQVDVRGSDDKWRRTFSGWLYKERPALNVVQHPIYDVWPKSCTMSFPDKGPDTDVLGGPSTARKSAPVARQAAGPSDETPSTSDSASPSNAM</sequence>
<gene>
    <name evidence="2" type="ORF">SPDO_26880</name>
</gene>
<comment type="caution">
    <text evidence="2">The sequence shown here is derived from an EMBL/GenBank/DDBJ whole genome shotgun (WGS) entry which is preliminary data.</text>
</comment>
<dbReference type="AlphaFoldDB" id="A0A245ZGJ1"/>
<dbReference type="EMBL" id="NBBI01000005">
    <property type="protein sequence ID" value="OWK28852.1"/>
    <property type="molecule type" value="Genomic_DNA"/>
</dbReference>
<organism evidence="2 3">
    <name type="scientific">Sphingomonas dokdonensis</name>
    <dbReference type="NCBI Taxonomy" id="344880"/>
    <lineage>
        <taxon>Bacteria</taxon>
        <taxon>Pseudomonadati</taxon>
        <taxon>Pseudomonadota</taxon>
        <taxon>Alphaproteobacteria</taxon>
        <taxon>Sphingomonadales</taxon>
        <taxon>Sphingomonadaceae</taxon>
        <taxon>Sphingomonas</taxon>
    </lineage>
</organism>
<proteinExistence type="predicted"/>
<feature type="region of interest" description="Disordered" evidence="1">
    <location>
        <begin position="175"/>
        <end position="218"/>
    </location>
</feature>
<name>A0A245ZGJ1_9SPHN</name>
<evidence type="ECO:0008006" key="4">
    <source>
        <dbReference type="Google" id="ProtNLM"/>
    </source>
</evidence>
<feature type="compositionally biased region" description="Polar residues" evidence="1">
    <location>
        <begin position="204"/>
        <end position="218"/>
    </location>
</feature>
<keyword evidence="3" id="KW-1185">Reference proteome</keyword>
<dbReference type="InterPro" id="IPR019225">
    <property type="entry name" value="DUF2155"/>
</dbReference>
<dbReference type="Proteomes" id="UP000197290">
    <property type="component" value="Unassembled WGS sequence"/>
</dbReference>
<feature type="region of interest" description="Disordered" evidence="1">
    <location>
        <begin position="33"/>
        <end position="53"/>
    </location>
</feature>
<evidence type="ECO:0000313" key="2">
    <source>
        <dbReference type="EMBL" id="OWK28852.1"/>
    </source>
</evidence>
<accession>A0A245ZGJ1</accession>
<dbReference type="Pfam" id="PF09923">
    <property type="entry name" value="DUF2155"/>
    <property type="match status" value="1"/>
</dbReference>
<protein>
    <recommendedName>
        <fullName evidence="4">DUF2155 domain-containing protein</fullName>
    </recommendedName>
</protein>